<dbReference type="InterPro" id="IPR023394">
    <property type="entry name" value="Sec7_C_sf"/>
</dbReference>
<proteinExistence type="predicted"/>
<reference evidence="3 4" key="1">
    <citation type="journal article" date="2004" name="Science">
        <title>The Ashbya gossypii genome as a tool for mapping the ancient Saccharomyces cerevisiae genome.</title>
        <authorList>
            <person name="Dietrich F.S."/>
            <person name="Voegeli S."/>
            <person name="Brachat S."/>
            <person name="Lerch A."/>
            <person name="Gates K."/>
            <person name="Steiner S."/>
            <person name="Mohr C."/>
            <person name="Pohlmann R."/>
            <person name="Luedi P."/>
            <person name="Choi S."/>
            <person name="Wing R.A."/>
            <person name="Flavier A."/>
            <person name="Gaffney T.D."/>
            <person name="Philippsen P."/>
        </authorList>
    </citation>
    <scope>NUCLEOTIDE SEQUENCE [LARGE SCALE GENOMIC DNA]</scope>
    <source>
        <strain evidence="4">ATCC 10895 / CBS 109.51 / FGSC 9923 / NRRL Y-1056</strain>
    </source>
</reference>
<dbReference type="InParanoid" id="Q757S3"/>
<dbReference type="RefSeq" id="NP_984800.2">
    <property type="nucleotide sequence ID" value="NM_210154.2"/>
</dbReference>
<sequence>MARQDVAVNPVTIVIKECITLSTAMRKYTRYTSQLGVAALLGGGSDIFSNQDDSLADAFSNLASKTNDPLLSGFIQLRLMLNNLKTLDEVDALTVLQPFLLVISTASTSGYITSLALDSIHKIFRYNILNEHSKNYVAAFRQTVHSLTHCRFEGSEQTSDDSVLLKVLSLIETIVVSSCGDVLSDSLMSDVIQTVMSLACNKRRTEVLRKAAEMSMMSITVKLLAKLRAIEPTNTEKYINDESFATALLKEDIIGTMPRATTDVSVENGTLVATEAKKHEDAPVDDTTLEENYGLPVVKDYLGILISLIVIENSHKQNNSTKVFGLHLLNMTVELAGDLFPKHPRLFSLVSDPIFKNILYLIQNTDKLSLLQAALQLFTTLTIILGDCLQSQIELTLKTIFSILLDEKKGNDNKIRPSAVKELLVEQISILWTRSPSFFTSIFINYDCDLERSDLAINFLKKLTKLALPESALITADSVPPICLEGFISLIDDMHANVQRSGEKFDSDLQVDILVQRERKNEFIRCVEEFNKKPKVGIPLLIEKNFIKSEDESDIASFLFENNTRLNKKTVGEYLASPDKVSLLRKFIDLFDFENLRVDEALRILLTKFRLPGESQQIERIVEAFSAKYVSSQHYDESKAGKDIEDDYSTVQPDSDSVFILSYSIILLNTDLHNPQVKKHMTLDDYTYNLKGCNNQKDFPMWYMERTYYSIRDKEIVMPEEHHGSDGWFDDVWNNLISSNTVLTELNTPRHNSIEDMDPAYTLHFDRAIFQNVGSQIVSTLFKIFAVASDDNISTRMLSTIDKCSQLASFFGFTKLYNGILTETIKFTTLTGETKNARKLYDFNDVPVVLIHLEDTMEVITVSSQSVRLGQDFKGQLATVVLSRILGNTGKNTISKEIWVQLLNILLVLYEGLVIPPDLCPQVQRELALGPLPKPSAEYNINKTKFTKGLLSTFASYLKGDEEPTEEEIAWSVKGMETIENSQLISSILGASQETEAELISHILGAVKLEKNGDNSRFFEQEILFLCELAISMLVRCQNKSTGRQILTQLKIFAEINGISKAFRQRLLSYNIFVIKQLETPEAIISLIDKEMLFNNEIYDSEFFESDPGMSVLNSLLSLSQQDAFTSELLANEGFWKLLRRYAPLKKCTLAVYNFLDNFIITNQGLITDENFMWMLGLLDEISSTGAVGGRWEEEFDRLVKSGRAVEKENPYQEIVDLSLKSINLTSQLIKVRTNLTKTEIVALIQALAHQCLNPSYQLRLYALSSLEDAMTKGILVSNDTITVSELFEHGLFPLIDNSKNINALPLLDIMSTLSRIYLYYLECGKTTNDTYMKVQNMFNKYVENPTMEQKLQELITAKKEIEKNINGPSRPHTVADNKETSMEEAPGPVEEK</sequence>
<accession>Q757S3</accession>
<reference evidence="4" key="2">
    <citation type="journal article" date="2013" name="G3 (Bethesda)">
        <title>Genomes of Ashbya fungi isolated from insects reveal four mating-type loci, numerous translocations, lack of transposons, and distinct gene duplications.</title>
        <authorList>
            <person name="Dietrich F.S."/>
            <person name="Voegeli S."/>
            <person name="Kuo S."/>
            <person name="Philippsen P."/>
        </authorList>
    </citation>
    <scope>GENOME REANNOTATION</scope>
    <source>
        <strain evidence="4">ATCC 10895 / CBS 109.51 / FGSC 9923 / NRRL Y-1056</strain>
    </source>
</reference>
<evidence type="ECO:0000313" key="4">
    <source>
        <dbReference type="Proteomes" id="UP000000591"/>
    </source>
</evidence>
<dbReference type="Pfam" id="PF12783">
    <property type="entry name" value="Sec7-like_HUS"/>
    <property type="match status" value="1"/>
</dbReference>
<dbReference type="Pfam" id="PF01369">
    <property type="entry name" value="Sec7"/>
    <property type="match status" value="1"/>
</dbReference>
<dbReference type="PANTHER" id="PTHR10663:SF388">
    <property type="entry name" value="GOLGI-SPECIFIC BREFELDIN A-RESISTANCE GUANINE NUCLEOTIDE EXCHANGE FACTOR 1"/>
    <property type="match status" value="1"/>
</dbReference>
<dbReference type="OMA" id="ILWTRSP"/>
<dbReference type="InterPro" id="IPR035999">
    <property type="entry name" value="Sec7_dom_sf"/>
</dbReference>
<dbReference type="GO" id="GO:0032012">
    <property type="term" value="P:regulation of ARF protein signal transduction"/>
    <property type="evidence" value="ECO:0007669"/>
    <property type="project" value="InterPro"/>
</dbReference>
<dbReference type="PANTHER" id="PTHR10663">
    <property type="entry name" value="GUANYL-NUCLEOTIDE EXCHANGE FACTOR"/>
    <property type="match status" value="1"/>
</dbReference>
<dbReference type="OrthoDB" id="10258608at2759"/>
<dbReference type="Gene3D" id="1.10.220.20">
    <property type="match status" value="1"/>
</dbReference>
<dbReference type="PROSITE" id="PS50190">
    <property type="entry name" value="SEC7"/>
    <property type="match status" value="1"/>
</dbReference>
<dbReference type="GO" id="GO:0005085">
    <property type="term" value="F:guanyl-nucleotide exchange factor activity"/>
    <property type="evidence" value="ECO:0000318"/>
    <property type="project" value="GO_Central"/>
</dbReference>
<dbReference type="InterPro" id="IPR016024">
    <property type="entry name" value="ARM-type_fold"/>
</dbReference>
<evidence type="ECO:0000313" key="3">
    <source>
        <dbReference type="EMBL" id="AAS52624.2"/>
    </source>
</evidence>
<dbReference type="eggNOG" id="KOG0928">
    <property type="taxonomic scope" value="Eukaryota"/>
</dbReference>
<dbReference type="GO" id="GO:0016192">
    <property type="term" value="P:vesicle-mediated transport"/>
    <property type="evidence" value="ECO:0007669"/>
    <property type="project" value="UniProtKB-ARBA"/>
</dbReference>
<dbReference type="HOGENOM" id="CLU_001204_0_1_1"/>
<dbReference type="SUPFAM" id="SSF48371">
    <property type="entry name" value="ARM repeat"/>
    <property type="match status" value="1"/>
</dbReference>
<keyword evidence="4" id="KW-1185">Reference proteome</keyword>
<name>Q757S3_EREGS</name>
<dbReference type="GeneID" id="4620992"/>
<feature type="domain" description="SEC7" evidence="2">
    <location>
        <begin position="512"/>
        <end position="714"/>
    </location>
</feature>
<feature type="region of interest" description="Disordered" evidence="1">
    <location>
        <begin position="1363"/>
        <end position="1393"/>
    </location>
</feature>
<dbReference type="KEGG" id="ago:AGOS_AEL061W"/>
<dbReference type="InterPro" id="IPR032691">
    <property type="entry name" value="Mon2/Sec7/BIG1-like_HUS"/>
</dbReference>
<dbReference type="Gene3D" id="1.10.1000.11">
    <property type="entry name" value="Arf Nucleotide-binding Site Opener,domain 2"/>
    <property type="match status" value="1"/>
</dbReference>
<dbReference type="CDD" id="cd00171">
    <property type="entry name" value="Sec7"/>
    <property type="match status" value="1"/>
</dbReference>
<dbReference type="EMBL" id="AE016818">
    <property type="protein sequence ID" value="AAS52624.2"/>
    <property type="molecule type" value="Genomic_DNA"/>
</dbReference>
<gene>
    <name evidence="3" type="ORF">AGOS_AEL061W</name>
</gene>
<evidence type="ECO:0000259" key="2">
    <source>
        <dbReference type="PROSITE" id="PS50190"/>
    </source>
</evidence>
<dbReference type="GO" id="GO:0005794">
    <property type="term" value="C:Golgi apparatus"/>
    <property type="evidence" value="ECO:0007669"/>
    <property type="project" value="UniProtKB-ARBA"/>
</dbReference>
<evidence type="ECO:0000256" key="1">
    <source>
        <dbReference type="SAM" id="MobiDB-lite"/>
    </source>
</evidence>
<dbReference type="STRING" id="284811.Q757S3"/>
<dbReference type="SUPFAM" id="SSF48425">
    <property type="entry name" value="Sec7 domain"/>
    <property type="match status" value="1"/>
</dbReference>
<protein>
    <submittedName>
        <fullName evidence="3">AEL061Wp</fullName>
    </submittedName>
</protein>
<dbReference type="Proteomes" id="UP000000591">
    <property type="component" value="Chromosome V"/>
</dbReference>
<dbReference type="InterPro" id="IPR000904">
    <property type="entry name" value="Sec7_dom"/>
</dbReference>
<organism evidence="3 4">
    <name type="scientific">Eremothecium gossypii (strain ATCC 10895 / CBS 109.51 / FGSC 9923 / NRRL Y-1056)</name>
    <name type="common">Yeast</name>
    <name type="synonym">Ashbya gossypii</name>
    <dbReference type="NCBI Taxonomy" id="284811"/>
    <lineage>
        <taxon>Eukaryota</taxon>
        <taxon>Fungi</taxon>
        <taxon>Dikarya</taxon>
        <taxon>Ascomycota</taxon>
        <taxon>Saccharomycotina</taxon>
        <taxon>Saccharomycetes</taxon>
        <taxon>Saccharomycetales</taxon>
        <taxon>Saccharomycetaceae</taxon>
        <taxon>Eremothecium</taxon>
    </lineage>
</organism>
<dbReference type="FunCoup" id="Q757S3">
    <property type="interactions" value="1039"/>
</dbReference>
<dbReference type="SMART" id="SM00222">
    <property type="entry name" value="Sec7"/>
    <property type="match status" value="1"/>
</dbReference>